<evidence type="ECO:0000313" key="4">
    <source>
        <dbReference type="Proteomes" id="UP000240883"/>
    </source>
</evidence>
<gene>
    <name evidence="3" type="ORF">BS50DRAFT_673761</name>
</gene>
<keyword evidence="2" id="KW-1133">Transmembrane helix</keyword>
<keyword evidence="4" id="KW-1185">Reference proteome</keyword>
<feature type="transmembrane region" description="Helical" evidence="2">
    <location>
        <begin position="7"/>
        <end position="29"/>
    </location>
</feature>
<accession>A0A2T2P0C7</accession>
<dbReference type="AlphaFoldDB" id="A0A2T2P0C7"/>
<protein>
    <submittedName>
        <fullName evidence="3">Uncharacterized protein</fullName>
    </submittedName>
</protein>
<organism evidence="3 4">
    <name type="scientific">Corynespora cassiicola Philippines</name>
    <dbReference type="NCBI Taxonomy" id="1448308"/>
    <lineage>
        <taxon>Eukaryota</taxon>
        <taxon>Fungi</taxon>
        <taxon>Dikarya</taxon>
        <taxon>Ascomycota</taxon>
        <taxon>Pezizomycotina</taxon>
        <taxon>Dothideomycetes</taxon>
        <taxon>Pleosporomycetidae</taxon>
        <taxon>Pleosporales</taxon>
        <taxon>Corynesporascaceae</taxon>
        <taxon>Corynespora</taxon>
    </lineage>
</organism>
<dbReference type="OrthoDB" id="3766473at2759"/>
<feature type="region of interest" description="Disordered" evidence="1">
    <location>
        <begin position="303"/>
        <end position="363"/>
    </location>
</feature>
<keyword evidence="2" id="KW-0472">Membrane</keyword>
<name>A0A2T2P0C7_CORCC</name>
<sequence length="363" mass="40092">MRVNSQLFAHLLPAMDLYVLAVIALQIFISPSEAQFNPIPLDCQDAGDFLNYNASGNYAIPALRIQGSRSDDEYKIVEDTDSTWSLMPRLRDEGSDRVMTGYFLDTANSSLEDIGLCLTALETVAVNSELLFSRTVLERSVNDNGDCRTMLGEQCVEALRQHHAREAVSYMASRSCTDITLNQTLPFECRYLVNEDDHWNGNKYRIGTNLATSEPLTSMYQENDCSDSLPGPYSDEELDLLNTTRYITGIGNPSYNLSTTFPEPMILTFFPNRTLRTTGGIALDPNWAEDVHVEIMCLRPSEIQEGSEEPPNVQEQLDAEGVKYHVNATDPNDEGEGEGNESGEGGGGDASPTEQSTNAENGL</sequence>
<proteinExistence type="predicted"/>
<reference evidence="3 4" key="1">
    <citation type="journal article" date="2018" name="Front. Microbiol.">
        <title>Genome-Wide Analysis of Corynespora cassiicola Leaf Fall Disease Putative Effectors.</title>
        <authorList>
            <person name="Lopez D."/>
            <person name="Ribeiro S."/>
            <person name="Label P."/>
            <person name="Fumanal B."/>
            <person name="Venisse J.S."/>
            <person name="Kohler A."/>
            <person name="de Oliveira R.R."/>
            <person name="Labutti K."/>
            <person name="Lipzen A."/>
            <person name="Lail K."/>
            <person name="Bauer D."/>
            <person name="Ohm R.A."/>
            <person name="Barry K.W."/>
            <person name="Spatafora J."/>
            <person name="Grigoriev I.V."/>
            <person name="Martin F.M."/>
            <person name="Pujade-Renaud V."/>
        </authorList>
    </citation>
    <scope>NUCLEOTIDE SEQUENCE [LARGE SCALE GENOMIC DNA]</scope>
    <source>
        <strain evidence="3 4">Philippines</strain>
    </source>
</reference>
<feature type="compositionally biased region" description="Polar residues" evidence="1">
    <location>
        <begin position="352"/>
        <end position="363"/>
    </location>
</feature>
<evidence type="ECO:0000313" key="3">
    <source>
        <dbReference type="EMBL" id="PSN71125.1"/>
    </source>
</evidence>
<dbReference type="Proteomes" id="UP000240883">
    <property type="component" value="Unassembled WGS sequence"/>
</dbReference>
<dbReference type="EMBL" id="KZ678131">
    <property type="protein sequence ID" value="PSN71125.1"/>
    <property type="molecule type" value="Genomic_DNA"/>
</dbReference>
<keyword evidence="2" id="KW-0812">Transmembrane</keyword>
<feature type="compositionally biased region" description="Acidic residues" evidence="1">
    <location>
        <begin position="331"/>
        <end position="341"/>
    </location>
</feature>
<evidence type="ECO:0000256" key="1">
    <source>
        <dbReference type="SAM" id="MobiDB-lite"/>
    </source>
</evidence>
<evidence type="ECO:0000256" key="2">
    <source>
        <dbReference type="SAM" id="Phobius"/>
    </source>
</evidence>